<evidence type="ECO:0000313" key="5">
    <source>
        <dbReference type="EMBL" id="ATQ70975.1"/>
    </source>
</evidence>
<geneLocation type="plasmid" evidence="6">
    <name>pob3b3</name>
</geneLocation>
<gene>
    <name evidence="5" type="ORF">CQW49_23810</name>
</gene>
<keyword evidence="5" id="KW-0614">Plasmid</keyword>
<dbReference type="Gene3D" id="2.40.30.170">
    <property type="match status" value="1"/>
</dbReference>
<dbReference type="SUPFAM" id="SSF111369">
    <property type="entry name" value="HlyD-like secretion proteins"/>
    <property type="match status" value="3"/>
</dbReference>
<dbReference type="AlphaFoldDB" id="A0A2D2D7R7"/>
<dbReference type="PANTHER" id="PTHR32347">
    <property type="entry name" value="EFFLUX SYSTEM COMPONENT YKNX-RELATED"/>
    <property type="match status" value="1"/>
</dbReference>
<dbReference type="InterPro" id="IPR050465">
    <property type="entry name" value="UPF0194_transport"/>
</dbReference>
<protein>
    <submittedName>
        <fullName evidence="5">Secretion protein HlyD</fullName>
    </submittedName>
</protein>
<reference evidence="6" key="1">
    <citation type="submission" date="2017-10" db="EMBL/GenBank/DDBJ databases">
        <title>Completed PacBio SMRT sequence of Methylosinus trichosporium OB3b reveals presence of a third large plasmid.</title>
        <authorList>
            <person name="Charles T.C."/>
            <person name="Lynch M.D.J."/>
            <person name="Heil J.R."/>
            <person name="Cheng J."/>
        </authorList>
    </citation>
    <scope>NUCLEOTIDE SEQUENCE [LARGE SCALE GENOMIC DNA]</scope>
    <source>
        <strain evidence="6">OB3b</strain>
        <plasmid evidence="6">pob3b3</plasmid>
    </source>
</reference>
<name>A0A2D2D7R7_METT3</name>
<dbReference type="RefSeq" id="WP_003615499.1">
    <property type="nucleotide sequence ID" value="NZ_ADVE02000003.1"/>
</dbReference>
<feature type="domain" description="YbhG-like alpha-helical hairpin" evidence="4">
    <location>
        <begin position="72"/>
        <end position="195"/>
    </location>
</feature>
<organism evidence="5 6">
    <name type="scientific">Methylosinus trichosporium (strain ATCC 35070 / NCIMB 11131 / UNIQEM 75 / OB3b)</name>
    <dbReference type="NCBI Taxonomy" id="595536"/>
    <lineage>
        <taxon>Bacteria</taxon>
        <taxon>Pseudomonadati</taxon>
        <taxon>Pseudomonadota</taxon>
        <taxon>Alphaproteobacteria</taxon>
        <taxon>Hyphomicrobiales</taxon>
        <taxon>Methylocystaceae</taxon>
        <taxon>Methylosinus</taxon>
    </lineage>
</organism>
<dbReference type="PANTHER" id="PTHR32347:SF29">
    <property type="entry name" value="UPF0194 MEMBRANE PROTEIN YBHG"/>
    <property type="match status" value="1"/>
</dbReference>
<dbReference type="EMBL" id="CP023740">
    <property type="protein sequence ID" value="ATQ70975.1"/>
    <property type="molecule type" value="Genomic_DNA"/>
</dbReference>
<dbReference type="KEGG" id="mtw:CQW49_23810"/>
<accession>A0A2D2D7R7</accession>
<evidence type="ECO:0000256" key="3">
    <source>
        <dbReference type="SAM" id="MobiDB-lite"/>
    </source>
</evidence>
<feature type="region of interest" description="Disordered" evidence="3">
    <location>
        <begin position="133"/>
        <end position="153"/>
    </location>
</feature>
<evidence type="ECO:0000313" key="6">
    <source>
        <dbReference type="Proteomes" id="UP000230709"/>
    </source>
</evidence>
<evidence type="ECO:0000256" key="1">
    <source>
        <dbReference type="ARBA" id="ARBA00004196"/>
    </source>
</evidence>
<dbReference type="Gene3D" id="1.10.287.470">
    <property type="entry name" value="Helix hairpin bin"/>
    <property type="match status" value="1"/>
</dbReference>
<proteinExistence type="predicted"/>
<keyword evidence="2" id="KW-0175">Coiled coil</keyword>
<dbReference type="STRING" id="595536.GCA_000178815_00098"/>
<evidence type="ECO:0000259" key="4">
    <source>
        <dbReference type="Pfam" id="PF25881"/>
    </source>
</evidence>
<dbReference type="Pfam" id="PF25881">
    <property type="entry name" value="HH_YBHG"/>
    <property type="match status" value="1"/>
</dbReference>
<keyword evidence="6" id="KW-1185">Reference proteome</keyword>
<comment type="subcellular location">
    <subcellularLocation>
        <location evidence="1">Cell envelope</location>
    </subcellularLocation>
</comment>
<evidence type="ECO:0000256" key="2">
    <source>
        <dbReference type="ARBA" id="ARBA00023054"/>
    </source>
</evidence>
<sequence length="333" mass="35958">MKRKAILAASLVAALLGFWLWRRAPADDGPLLLAGNVEVRQIDLAFKVGGRIKRLLVDEGDHIAEGQTIAVLDKIYFEEALSQAQAQRDQAAANLAKLEAGNRPEEIAQVEATVAEREAMLLNAQQTLERSDQLMKKGAGSRQTSEDATAAQREAEARLRSARHALRLMQIGFRKEEIDVARAQLAESEAVAQISARQLADAELAAPSAGVILSRVREVGAIVDAGETVFVSSLTTPVWVRSYVSEPDLPRVRPGMPVAVTADGGAGPFEGRLGFISTTAEFTPKSVETRELRTALVYRLRVLVDDPGGVLRQGMPVTITAQRPPDGAREAAR</sequence>
<dbReference type="InterPro" id="IPR059052">
    <property type="entry name" value="HH_YbhG-like"/>
</dbReference>
<dbReference type="Proteomes" id="UP000230709">
    <property type="component" value="Plasmid pOB3b3"/>
</dbReference>
<dbReference type="GO" id="GO:0042597">
    <property type="term" value="C:periplasmic space"/>
    <property type="evidence" value="ECO:0007669"/>
    <property type="project" value="UniProtKB-SubCell"/>
</dbReference>
<dbReference type="Gene3D" id="2.40.50.100">
    <property type="match status" value="1"/>
</dbReference>